<protein>
    <submittedName>
        <fullName evidence="3">General stress protein CsbD</fullName>
    </submittedName>
</protein>
<evidence type="ECO:0000256" key="1">
    <source>
        <dbReference type="ARBA" id="ARBA00009129"/>
    </source>
</evidence>
<name>A0A0L8JEJ8_STRVR</name>
<gene>
    <name evidence="3" type="ORF">ADK34_32935</name>
</gene>
<dbReference type="Proteomes" id="UP000037023">
    <property type="component" value="Unassembled WGS sequence"/>
</dbReference>
<evidence type="ECO:0000313" key="3">
    <source>
        <dbReference type="EMBL" id="KOG12085.1"/>
    </source>
</evidence>
<comment type="caution">
    <text evidence="3">The sequence shown here is derived from an EMBL/GenBank/DDBJ whole genome shotgun (WGS) entry which is preliminary data.</text>
</comment>
<dbReference type="EMBL" id="LGUP01000384">
    <property type="protein sequence ID" value="KOG12085.1"/>
    <property type="molecule type" value="Genomic_DNA"/>
</dbReference>
<reference evidence="3 4" key="1">
    <citation type="submission" date="2015-06" db="EMBL/GenBank/DDBJ databases">
        <authorList>
            <person name="Hoefler B.C."/>
            <person name="Straight P.D."/>
        </authorList>
    </citation>
    <scope>NUCLEOTIDE SEQUENCE [LARGE SCALE GENOMIC DNA]</scope>
    <source>
        <strain evidence="3 4">NRRL 3427</strain>
    </source>
</reference>
<sequence>MNAGMEKVKGKIKELTGKITGHERLEAEGKTDQVKAKIREKATNVRHRAEGIRDSLKHDRS</sequence>
<evidence type="ECO:0000259" key="2">
    <source>
        <dbReference type="Pfam" id="PF05532"/>
    </source>
</evidence>
<dbReference type="Gene3D" id="1.10.1470.10">
    <property type="entry name" value="YjbJ"/>
    <property type="match status" value="1"/>
</dbReference>
<dbReference type="InterPro" id="IPR008462">
    <property type="entry name" value="CsbD"/>
</dbReference>
<comment type="similarity">
    <text evidence="1">Belongs to the UPF0337 (CsbD) family.</text>
</comment>
<evidence type="ECO:0000313" key="4">
    <source>
        <dbReference type="Proteomes" id="UP000037023"/>
    </source>
</evidence>
<dbReference type="OrthoDB" id="2143260at2"/>
<organism evidence="3 4">
    <name type="scientific">Streptomyces viridochromogenes</name>
    <dbReference type="NCBI Taxonomy" id="1938"/>
    <lineage>
        <taxon>Bacteria</taxon>
        <taxon>Bacillati</taxon>
        <taxon>Actinomycetota</taxon>
        <taxon>Actinomycetes</taxon>
        <taxon>Kitasatosporales</taxon>
        <taxon>Streptomycetaceae</taxon>
        <taxon>Streptomyces</taxon>
    </lineage>
</organism>
<dbReference type="InterPro" id="IPR036629">
    <property type="entry name" value="YjbJ_sf"/>
</dbReference>
<dbReference type="Pfam" id="PF05532">
    <property type="entry name" value="CsbD"/>
    <property type="match status" value="1"/>
</dbReference>
<dbReference type="SUPFAM" id="SSF69047">
    <property type="entry name" value="Hypothetical protein YjbJ"/>
    <property type="match status" value="1"/>
</dbReference>
<accession>A0A0L8JEJ8</accession>
<dbReference type="PATRIC" id="fig|1938.6.peg.7083"/>
<feature type="domain" description="CsbD-like" evidence="2">
    <location>
        <begin position="4"/>
        <end position="50"/>
    </location>
</feature>
<proteinExistence type="inferred from homology"/>
<dbReference type="AlphaFoldDB" id="A0A0L8JEJ8"/>